<dbReference type="OrthoDB" id="9814088at2"/>
<dbReference type="InterPro" id="IPR014001">
    <property type="entry name" value="Helicase_ATP-bd"/>
</dbReference>
<gene>
    <name evidence="3" type="ORF">C8046_11780</name>
</gene>
<dbReference type="EMBL" id="PYHR01000002">
    <property type="protein sequence ID" value="PWD51232.1"/>
    <property type="molecule type" value="Genomic_DNA"/>
</dbReference>
<feature type="domain" description="Helicase ATP-binding" evidence="2">
    <location>
        <begin position="31"/>
        <end position="328"/>
    </location>
</feature>
<organism evidence="3 4">
    <name type="scientific">Serinibacter arcticus</name>
    <dbReference type="NCBI Taxonomy" id="1655435"/>
    <lineage>
        <taxon>Bacteria</taxon>
        <taxon>Bacillati</taxon>
        <taxon>Actinomycetota</taxon>
        <taxon>Actinomycetes</taxon>
        <taxon>Micrococcales</taxon>
        <taxon>Beutenbergiaceae</taxon>
        <taxon>Serinibacter</taxon>
    </lineage>
</organism>
<evidence type="ECO:0000259" key="2">
    <source>
        <dbReference type="PROSITE" id="PS51192"/>
    </source>
</evidence>
<name>A0A2U1ZWD5_9MICO</name>
<keyword evidence="4" id="KW-1185">Reference proteome</keyword>
<reference evidence="3 4" key="1">
    <citation type="submission" date="2018-03" db="EMBL/GenBank/DDBJ databases">
        <title>Genome assembly of novel Miniimonas species PCH200.</title>
        <authorList>
            <person name="Thakur V."/>
            <person name="Kumar V."/>
            <person name="Singh D."/>
        </authorList>
    </citation>
    <scope>NUCLEOTIDE SEQUENCE [LARGE SCALE GENOMIC DNA]</scope>
    <source>
        <strain evidence="3 4">PCH200</strain>
    </source>
</reference>
<proteinExistence type="predicted"/>
<evidence type="ECO:0000313" key="4">
    <source>
        <dbReference type="Proteomes" id="UP000245166"/>
    </source>
</evidence>
<dbReference type="InterPro" id="IPR001650">
    <property type="entry name" value="Helicase_C-like"/>
</dbReference>
<dbReference type="Proteomes" id="UP000245166">
    <property type="component" value="Unassembled WGS sequence"/>
</dbReference>
<protein>
    <submittedName>
        <fullName evidence="3">Helicase</fullName>
    </submittedName>
</protein>
<keyword evidence="3" id="KW-0067">ATP-binding</keyword>
<dbReference type="GO" id="GO:0004386">
    <property type="term" value="F:helicase activity"/>
    <property type="evidence" value="ECO:0007669"/>
    <property type="project" value="UniProtKB-KW"/>
</dbReference>
<evidence type="ECO:0000313" key="3">
    <source>
        <dbReference type="EMBL" id="PWD51232.1"/>
    </source>
</evidence>
<dbReference type="SMART" id="SM00487">
    <property type="entry name" value="DEXDc"/>
    <property type="match status" value="1"/>
</dbReference>
<dbReference type="InterPro" id="IPR027417">
    <property type="entry name" value="P-loop_NTPase"/>
</dbReference>
<keyword evidence="3" id="KW-0547">Nucleotide-binding</keyword>
<accession>A0A2U1ZWD5</accession>
<dbReference type="Pfam" id="PF00271">
    <property type="entry name" value="Helicase_C"/>
    <property type="match status" value="1"/>
</dbReference>
<dbReference type="SUPFAM" id="SSF52540">
    <property type="entry name" value="P-loop containing nucleoside triphosphate hydrolases"/>
    <property type="match status" value="2"/>
</dbReference>
<sequence>MSQVDVPAVMGGLKGFQRAAVDHVIDRFYGAGSEDGSGRFLVADETGLGKSIIARGVIARAIEHLEKDDTVDRIDVVYVCSNRDLAQQNLKRLNVTGDEHIGMATRLSLLARDSARLALPSTNGHKRVNLVSFTPGTSFKEGGWQTGSAPERAMLTLILDQLVNATSSDRRVTRMLLQGTVSTRQRFDEHYVKPLTHELAGDLDDRIVDSFHDAITADGTLDDFLLLRDDARYLNRLTTDLRRRAGWLTGRLRRTLAKSGVDSLEPDLVILDEFQRFRNLLDPETGEAAELAHSMFDYPQAKVLLLSATPYKPFTRAGEDEEDHYEDFLSTVRFLAGGGPGAADGVASALRGYRTSLVLGHGMDEAARGARLALLPLMSRSERPQLAENQDLLRIRDLDGGVPTPEDLTDWAALQNLGEVLGASIDLEYWKSIPYFASFMEGYRPAEKARDLLKGPDGERVERVLAEARTLSRDAVEEFREIDLGNGYLRSLASETVGAGWWRLLWMPASMPYLEPGSIFGEFEGAELTKRVIFSAWSGVPTAVASLLSYETDRHIAGSGDLVTANTPEARRAVPPRLSYALRDGQATAMSALSLFWPHPALASLADPLAAARAAGRRLSADEMLDVVRARLGADRLRNVGDDVDDGRAWEAYFGTRGALPAELVDLDPDLLVASLRNDDDDESGLGIGFREHVRSAVAQMDAASTPHHDLPLLALHAPGNVALRALRTVAGENVSDRALWTAALELANGVRALFNRPESIALLTGIYGDDRDRPYWRSVLDYCADGNLQAVLDEYAFQLHSELGGGELDDAGLASLASASVGAIEIRPARYVAHDATRERREIPMRARFALRYGGQHASDTDDVSGARQAEVRASFNSPFAPFVLASTSVGQEGIDFHWWSHSVVHWNLPSNPVDFEQREGRVNRFAGHAVRKNVASAHWVDVLRSSRPDPWGVVFDAALEQDTGLGEFSPWWVYPGPARIERVIATYPLSRDHAKYDRLRDALTLYRLTLGQPRQEDMVELLRKRGVDGGAVPTIDLRPPTNHSPAEEKR</sequence>
<dbReference type="Gene3D" id="3.40.50.300">
    <property type="entry name" value="P-loop containing nucleotide triphosphate hydrolases"/>
    <property type="match status" value="2"/>
</dbReference>
<comment type="caution">
    <text evidence="3">The sequence shown here is derived from an EMBL/GenBank/DDBJ whole genome shotgun (WGS) entry which is preliminary data.</text>
</comment>
<dbReference type="AlphaFoldDB" id="A0A2U1ZWD5"/>
<evidence type="ECO:0000256" key="1">
    <source>
        <dbReference type="SAM" id="MobiDB-lite"/>
    </source>
</evidence>
<dbReference type="PROSITE" id="PS51192">
    <property type="entry name" value="HELICASE_ATP_BIND_1"/>
    <property type="match status" value="1"/>
</dbReference>
<keyword evidence="3" id="KW-0378">Hydrolase</keyword>
<feature type="region of interest" description="Disordered" evidence="1">
    <location>
        <begin position="1033"/>
        <end position="1052"/>
    </location>
</feature>
<keyword evidence="3" id="KW-0347">Helicase</keyword>